<dbReference type="EMBL" id="JANGAC010000013">
    <property type="protein sequence ID" value="MCQ4924530.1"/>
    <property type="molecule type" value="Genomic_DNA"/>
</dbReference>
<dbReference type="InterPro" id="IPR036291">
    <property type="entry name" value="NAD(P)-bd_dom_sf"/>
</dbReference>
<proteinExistence type="inferred from homology"/>
<dbReference type="PANTHER" id="PTHR43391:SF14">
    <property type="entry name" value="DEHYDROGENASE_REDUCTASE SDR FAMILY PROTEIN 7-LIKE"/>
    <property type="match status" value="1"/>
</dbReference>
<dbReference type="InterPro" id="IPR002347">
    <property type="entry name" value="SDR_fam"/>
</dbReference>
<comment type="similarity">
    <text evidence="1">Belongs to the short-chain dehydrogenases/reductases (SDR) family.</text>
</comment>
<sequence length="252" mass="28023">MKTLFLTGGNNGIGYYMVKEWLQNGNYAAVLDMSCDNINRLKEIYPESLLTFESDVCNKDSVKTAVNDTNAKFGSIDYVVHNACLCLFKSFEEHSKEDFSKVMDVNFYGAINLTEAVIPIIKNQRRGKICFTSSGVGVTGFIDISSYASSKGAIESFAKCMNIEYEDSGVTFHIMHPPLTDTESSSPLPIPKEFKASPEKVGKGFIKNIDSKKFIITPSFGDKISVRLSYAFSLPMGRMLVKMTKKAKMDLK</sequence>
<organism evidence="4 5">
    <name type="scientific">Tissierella carlieri</name>
    <dbReference type="NCBI Taxonomy" id="689904"/>
    <lineage>
        <taxon>Bacteria</taxon>
        <taxon>Bacillati</taxon>
        <taxon>Bacillota</taxon>
        <taxon>Tissierellia</taxon>
        <taxon>Tissierellales</taxon>
        <taxon>Tissierellaceae</taxon>
        <taxon>Tissierella</taxon>
    </lineage>
</organism>
<dbReference type="PRINTS" id="PR00081">
    <property type="entry name" value="GDHRDH"/>
</dbReference>
<dbReference type="RefSeq" id="WP_256312269.1">
    <property type="nucleotide sequence ID" value="NZ_JANGAC010000013.1"/>
</dbReference>
<evidence type="ECO:0000313" key="5">
    <source>
        <dbReference type="Proteomes" id="UP001524478"/>
    </source>
</evidence>
<dbReference type="Gene3D" id="3.40.50.720">
    <property type="entry name" value="NAD(P)-binding Rossmann-like Domain"/>
    <property type="match status" value="1"/>
</dbReference>
<name>A0ABT1SDH3_9FIRM</name>
<evidence type="ECO:0000256" key="1">
    <source>
        <dbReference type="ARBA" id="ARBA00006484"/>
    </source>
</evidence>
<dbReference type="PANTHER" id="PTHR43391">
    <property type="entry name" value="RETINOL DEHYDROGENASE-RELATED"/>
    <property type="match status" value="1"/>
</dbReference>
<keyword evidence="5" id="KW-1185">Reference proteome</keyword>
<comment type="caution">
    <text evidence="4">The sequence shown here is derived from an EMBL/GenBank/DDBJ whole genome shotgun (WGS) entry which is preliminary data.</text>
</comment>
<gene>
    <name evidence="4" type="ORF">NE686_15620</name>
</gene>
<dbReference type="SUPFAM" id="SSF51735">
    <property type="entry name" value="NAD(P)-binding Rossmann-fold domains"/>
    <property type="match status" value="1"/>
</dbReference>
<keyword evidence="2" id="KW-0521">NADP</keyword>
<evidence type="ECO:0000256" key="2">
    <source>
        <dbReference type="ARBA" id="ARBA00022857"/>
    </source>
</evidence>
<evidence type="ECO:0000256" key="3">
    <source>
        <dbReference type="ARBA" id="ARBA00023002"/>
    </source>
</evidence>
<protein>
    <submittedName>
        <fullName evidence="4">SDR family NAD(P)-dependent oxidoreductase</fullName>
    </submittedName>
</protein>
<dbReference type="Proteomes" id="UP001524478">
    <property type="component" value="Unassembled WGS sequence"/>
</dbReference>
<reference evidence="4 5" key="1">
    <citation type="submission" date="2022-06" db="EMBL/GenBank/DDBJ databases">
        <title>Isolation of gut microbiota from human fecal samples.</title>
        <authorList>
            <person name="Pamer E.G."/>
            <person name="Barat B."/>
            <person name="Waligurski E."/>
            <person name="Medina S."/>
            <person name="Paddock L."/>
            <person name="Mostad J."/>
        </authorList>
    </citation>
    <scope>NUCLEOTIDE SEQUENCE [LARGE SCALE GENOMIC DNA]</scope>
    <source>
        <strain evidence="4 5">DFI.7.95</strain>
    </source>
</reference>
<keyword evidence="3" id="KW-0560">Oxidoreductase</keyword>
<accession>A0ABT1SDH3</accession>
<dbReference type="Pfam" id="PF00106">
    <property type="entry name" value="adh_short"/>
    <property type="match status" value="1"/>
</dbReference>
<evidence type="ECO:0000313" key="4">
    <source>
        <dbReference type="EMBL" id="MCQ4924530.1"/>
    </source>
</evidence>